<dbReference type="InterPro" id="IPR038670">
    <property type="entry name" value="HslJ-like_sf"/>
</dbReference>
<protein>
    <submittedName>
        <fullName evidence="3">META domain-containing protein</fullName>
    </submittedName>
</protein>
<dbReference type="RefSeq" id="WP_263076778.1">
    <property type="nucleotide sequence ID" value="NZ_CP089977.1"/>
</dbReference>
<feature type="signal peptide" evidence="1">
    <location>
        <begin position="1"/>
        <end position="24"/>
    </location>
</feature>
<evidence type="ECO:0000313" key="3">
    <source>
        <dbReference type="EMBL" id="UXZ05279.1"/>
    </source>
</evidence>
<sequence length="144" mass="15716">MKSACYILMMGVLLTGCTITSPQASINPPVMMTASDWLGGWQIQTPSLTGRDGMPLRLSVGRSIALINGCNHVWADYHAEGGRLVVHDVYSTRMACQPNLMQADSLVVALLKSGLSMQYQEGAWTLTAMLANRPYTFVRLPPTK</sequence>
<dbReference type="PROSITE" id="PS51257">
    <property type="entry name" value="PROKAR_LIPOPROTEIN"/>
    <property type="match status" value="1"/>
</dbReference>
<feature type="chain" id="PRO_5046054494" evidence="1">
    <location>
        <begin position="25"/>
        <end position="144"/>
    </location>
</feature>
<gene>
    <name evidence="3" type="ORF">LU297_02160</name>
</gene>
<organism evidence="3 4">
    <name type="scientific">Moraxella nasicaprae</name>
    <dbReference type="NCBI Taxonomy" id="2904122"/>
    <lineage>
        <taxon>Bacteria</taxon>
        <taxon>Pseudomonadati</taxon>
        <taxon>Pseudomonadota</taxon>
        <taxon>Gammaproteobacteria</taxon>
        <taxon>Moraxellales</taxon>
        <taxon>Moraxellaceae</taxon>
        <taxon>Moraxella</taxon>
    </lineage>
</organism>
<proteinExistence type="predicted"/>
<dbReference type="PANTHER" id="PTHR35535:SF2">
    <property type="entry name" value="DUF306 DOMAIN-CONTAINING PROTEIN"/>
    <property type="match status" value="1"/>
</dbReference>
<dbReference type="EMBL" id="CP089977">
    <property type="protein sequence ID" value="UXZ05279.1"/>
    <property type="molecule type" value="Genomic_DNA"/>
</dbReference>
<reference evidence="3" key="1">
    <citation type="submission" date="2021-12" db="EMBL/GenBank/DDBJ databases">
        <title>taxonomy of Moraxella sp. ZY201224.</title>
        <authorList>
            <person name="Li F."/>
        </authorList>
    </citation>
    <scope>NUCLEOTIDE SEQUENCE</scope>
    <source>
        <strain evidence="3">ZY201224</strain>
    </source>
</reference>
<dbReference type="Pfam" id="PF03724">
    <property type="entry name" value="META"/>
    <property type="match status" value="1"/>
</dbReference>
<keyword evidence="4" id="KW-1185">Reference proteome</keyword>
<dbReference type="Proteomes" id="UP001063782">
    <property type="component" value="Chromosome"/>
</dbReference>
<name>A0ABY6F5B0_9GAMM</name>
<keyword evidence="1" id="KW-0732">Signal</keyword>
<dbReference type="Gene3D" id="2.40.128.270">
    <property type="match status" value="1"/>
</dbReference>
<evidence type="ECO:0000259" key="2">
    <source>
        <dbReference type="Pfam" id="PF03724"/>
    </source>
</evidence>
<evidence type="ECO:0000313" key="4">
    <source>
        <dbReference type="Proteomes" id="UP001063782"/>
    </source>
</evidence>
<dbReference type="InterPro" id="IPR005184">
    <property type="entry name" value="DUF306_Meta_HslJ"/>
</dbReference>
<evidence type="ECO:0000256" key="1">
    <source>
        <dbReference type="SAM" id="SignalP"/>
    </source>
</evidence>
<dbReference type="InterPro" id="IPR053147">
    <property type="entry name" value="Hsp_HslJ-like"/>
</dbReference>
<dbReference type="PANTHER" id="PTHR35535">
    <property type="entry name" value="HEAT SHOCK PROTEIN HSLJ"/>
    <property type="match status" value="1"/>
</dbReference>
<accession>A0ABY6F5B0</accession>
<feature type="domain" description="DUF306" evidence="2">
    <location>
        <begin position="45"/>
        <end position="127"/>
    </location>
</feature>